<dbReference type="Pfam" id="PF04326">
    <property type="entry name" value="SLFN_AlbA_2"/>
    <property type="match status" value="1"/>
</dbReference>
<dbReference type="InterPro" id="IPR027417">
    <property type="entry name" value="P-loop_NTPase"/>
</dbReference>
<dbReference type="InterPro" id="IPR002182">
    <property type="entry name" value="NB-ARC"/>
</dbReference>
<dbReference type="Gene3D" id="3.40.50.300">
    <property type="entry name" value="P-loop containing nucleotide triphosphate hydrolases"/>
    <property type="match status" value="1"/>
</dbReference>
<evidence type="ECO:0000259" key="2">
    <source>
        <dbReference type="Pfam" id="PF04326"/>
    </source>
</evidence>
<protein>
    <submittedName>
        <fullName evidence="3">RNA-binding domain-containing protein</fullName>
    </submittedName>
</protein>
<dbReference type="Gene3D" id="3.30.950.30">
    <property type="entry name" value="Schlafen, AAA domain"/>
    <property type="match status" value="1"/>
</dbReference>
<dbReference type="PANTHER" id="PTHR47691:SF3">
    <property type="entry name" value="HTH-TYPE TRANSCRIPTIONAL REGULATOR RV0890C-RELATED"/>
    <property type="match status" value="1"/>
</dbReference>
<dbReference type="SUPFAM" id="SSF52540">
    <property type="entry name" value="P-loop containing nucleoside triphosphate hydrolases"/>
    <property type="match status" value="1"/>
</dbReference>
<dbReference type="PANTHER" id="PTHR47691">
    <property type="entry name" value="REGULATOR-RELATED"/>
    <property type="match status" value="1"/>
</dbReference>
<organism evidence="3 4">
    <name type="scientific">Cohnella cellulosilytica</name>
    <dbReference type="NCBI Taxonomy" id="986710"/>
    <lineage>
        <taxon>Bacteria</taxon>
        <taxon>Bacillati</taxon>
        <taxon>Bacillota</taxon>
        <taxon>Bacilli</taxon>
        <taxon>Bacillales</taxon>
        <taxon>Paenibacillaceae</taxon>
        <taxon>Cohnella</taxon>
    </lineage>
</organism>
<dbReference type="Proteomes" id="UP001596378">
    <property type="component" value="Unassembled WGS sequence"/>
</dbReference>
<feature type="domain" description="NB-ARC" evidence="1">
    <location>
        <begin position="194"/>
        <end position="348"/>
    </location>
</feature>
<reference evidence="4" key="1">
    <citation type="journal article" date="2019" name="Int. J. Syst. Evol. Microbiol.">
        <title>The Global Catalogue of Microorganisms (GCM) 10K type strain sequencing project: providing services to taxonomists for standard genome sequencing and annotation.</title>
        <authorList>
            <consortium name="The Broad Institute Genomics Platform"/>
            <consortium name="The Broad Institute Genome Sequencing Center for Infectious Disease"/>
            <person name="Wu L."/>
            <person name="Ma J."/>
        </authorList>
    </citation>
    <scope>NUCLEOTIDE SEQUENCE [LARGE SCALE GENOMIC DNA]</scope>
    <source>
        <strain evidence="4">KCTC 12907</strain>
    </source>
</reference>
<feature type="domain" description="Schlafen AlbA-2" evidence="2">
    <location>
        <begin position="15"/>
        <end position="149"/>
    </location>
</feature>
<comment type="caution">
    <text evidence="3">The sequence shown here is derived from an EMBL/GenBank/DDBJ whole genome shotgun (WGS) entry which is preliminary data.</text>
</comment>
<evidence type="ECO:0000259" key="1">
    <source>
        <dbReference type="Pfam" id="PF00931"/>
    </source>
</evidence>
<keyword evidence="4" id="KW-1185">Reference proteome</keyword>
<evidence type="ECO:0000313" key="3">
    <source>
        <dbReference type="EMBL" id="MFC7152345.1"/>
    </source>
</evidence>
<sequence length="766" mass="89409">MDVRILRGLLKDDEHSLLDFKTIFYDIQDFKSKTDFVKDLISFANSTIINQGYIICGIKDDATGNKEIVGVDSKTSTDDAKWIQLLSSYTSHPIEFKIKKIKLDVENRYIVVIEISTNQKRPIICTKDAGEKLIKGNIYYRNGSTNDTAKDLVTLERIIQKTQQLNEKNPQFDPTYNKYSKFPTAPYYEFFGRKEEMADIMSKLVNHHKNYLLSLTGDGGIGKTSIAYKIAEQVKSDIEVGKGDFDDVIWISAKDQRIYFDERRELDREFNSLEDLYNKILLVFYDLNFIKGLSTKDKLNYVNEALNGNKFLFVLDNLEVFSDEDLSEINDFIKDTPHGHKFLLTSRHDLRVQEFVPIKQFGTDVTKQYIDNVIFELNKNEQGKVDEREISLRFTEFYELTNGNPLYIKFFIAQMHRGRNLNEILERRNVESEKPLKAYCFDSTLFNLRPDELVLMYSLAVSEYGHLSLNELIGVTNLERVQLQKVLEDLISNSVVYKEFIKGQQVYLLNALLKSYLLEEKRIPGGEFNRLIQRSRAFRLYDKDIPEEFAFNFGLKTIINKNEIMSFNMSLELLSNKQGMEDNVDSISKLYAGNYLMALRQTLGDLIQDKARFSIYNEINTEFVHASNFVAYDELKVMLNVWKSLLYMSIGKHDDAIHDINFVTQLTYEHKSLLAVLKASALSKKADEEYRLQRYTKHDDLRDEANELFIANIVDFVAKPYFFCIKRNILRCYHANSKHLKNNNQEYRDFTPYVTDFDLLRNIHFS</sequence>
<gene>
    <name evidence="3" type="ORF">ACFQMJ_27750</name>
</gene>
<dbReference type="EMBL" id="JBHTAI010000022">
    <property type="protein sequence ID" value="MFC7152345.1"/>
    <property type="molecule type" value="Genomic_DNA"/>
</dbReference>
<dbReference type="RefSeq" id="WP_378044620.1">
    <property type="nucleotide sequence ID" value="NZ_JBHMDN010000005.1"/>
</dbReference>
<name>A0ABW2FGR9_9BACL</name>
<evidence type="ECO:0000313" key="4">
    <source>
        <dbReference type="Proteomes" id="UP001596378"/>
    </source>
</evidence>
<dbReference type="InterPro" id="IPR007421">
    <property type="entry name" value="Schlafen_AlbA_2_dom"/>
</dbReference>
<dbReference type="Pfam" id="PF00931">
    <property type="entry name" value="NB-ARC"/>
    <property type="match status" value="1"/>
</dbReference>
<dbReference type="InterPro" id="IPR038461">
    <property type="entry name" value="Schlafen_AlbA_2_dom_sf"/>
</dbReference>
<proteinExistence type="predicted"/>
<accession>A0ABW2FGR9</accession>